<evidence type="ECO:0000256" key="1">
    <source>
        <dbReference type="SAM" id="MobiDB-lite"/>
    </source>
</evidence>
<proteinExistence type="predicted"/>
<feature type="compositionally biased region" description="Basic residues" evidence="1">
    <location>
        <begin position="19"/>
        <end position="51"/>
    </location>
</feature>
<feature type="compositionally biased region" description="Basic and acidic residues" evidence="1">
    <location>
        <begin position="56"/>
        <end position="77"/>
    </location>
</feature>
<dbReference type="AlphaFoldDB" id="A0A6C0JHG1"/>
<dbReference type="EMBL" id="MN740372">
    <property type="protein sequence ID" value="QHU03208.1"/>
    <property type="molecule type" value="Genomic_DNA"/>
</dbReference>
<feature type="region of interest" description="Disordered" evidence="1">
    <location>
        <begin position="92"/>
        <end position="113"/>
    </location>
</feature>
<feature type="region of interest" description="Disordered" evidence="1">
    <location>
        <begin position="157"/>
        <end position="176"/>
    </location>
</feature>
<protein>
    <submittedName>
        <fullName evidence="2">Uncharacterized protein</fullName>
    </submittedName>
</protein>
<name>A0A6C0JHG1_9ZZZZ</name>
<organism evidence="2">
    <name type="scientific">viral metagenome</name>
    <dbReference type="NCBI Taxonomy" id="1070528"/>
    <lineage>
        <taxon>unclassified sequences</taxon>
        <taxon>metagenomes</taxon>
        <taxon>organismal metagenomes</taxon>
    </lineage>
</organism>
<sequence length="332" mass="38439">MSTKKTIHINQDFFSLSGKSRKSRKKAKKKKAKKSGKSKNHTTSIKMRKAFMQKVQEYHDNKNKETQQKKDDEVGKKEFDSAFDRSLNFLSDLSNKKKSRRKRKKQKSPRVSLEIPKEFSNKNHISINVDNKPASLGKPNNSNIVEVKSINPHLSNKRHFKSRAPPPYSTLKGGSKPTYRQWMMTQKNKNNFSGGKKRHNIIINNKPEYVESERAKKLKMIKNNNNKKRNKKRMIKTKITTKTVKRKLGKSGKKIGVLVKSRQTRKNIQGEKLKLNKTSIVEIKRYLRKRNLIKAGSKAPNNVLTKLYEQSVLTGDVVNKSTDILVHNYLNE</sequence>
<evidence type="ECO:0000313" key="2">
    <source>
        <dbReference type="EMBL" id="QHU03208.1"/>
    </source>
</evidence>
<feature type="region of interest" description="Disordered" evidence="1">
    <location>
        <begin position="1"/>
        <end position="77"/>
    </location>
</feature>
<reference evidence="2" key="1">
    <citation type="journal article" date="2020" name="Nature">
        <title>Giant virus diversity and host interactions through global metagenomics.</title>
        <authorList>
            <person name="Schulz F."/>
            <person name="Roux S."/>
            <person name="Paez-Espino D."/>
            <person name="Jungbluth S."/>
            <person name="Walsh D.A."/>
            <person name="Denef V.J."/>
            <person name="McMahon K.D."/>
            <person name="Konstantinidis K.T."/>
            <person name="Eloe-Fadrosh E.A."/>
            <person name="Kyrpides N.C."/>
            <person name="Woyke T."/>
        </authorList>
    </citation>
    <scope>NUCLEOTIDE SEQUENCE</scope>
    <source>
        <strain evidence="2">GVMAG-M-3300025890-48</strain>
    </source>
</reference>
<feature type="compositionally biased region" description="Polar residues" evidence="1">
    <location>
        <begin position="1"/>
        <end position="14"/>
    </location>
</feature>
<accession>A0A6C0JHG1</accession>
<feature type="compositionally biased region" description="Basic residues" evidence="1">
    <location>
        <begin position="96"/>
        <end position="108"/>
    </location>
</feature>